<accession>A0AAU7BY15</accession>
<keyword evidence="1" id="KW-0808">Transferase</keyword>
<dbReference type="AlphaFoldDB" id="A0AAU7BY15"/>
<dbReference type="Gene3D" id="3.40.50.2000">
    <property type="entry name" value="Glycogen Phosphorylase B"/>
    <property type="match status" value="2"/>
</dbReference>
<dbReference type="PANTHER" id="PTHR46401:SF2">
    <property type="entry name" value="GLYCOSYLTRANSFERASE WBBK-RELATED"/>
    <property type="match status" value="1"/>
</dbReference>
<evidence type="ECO:0000256" key="1">
    <source>
        <dbReference type="ARBA" id="ARBA00022679"/>
    </source>
</evidence>
<proteinExistence type="predicted"/>
<gene>
    <name evidence="3" type="ORF">AAGW17_03425</name>
</gene>
<dbReference type="Pfam" id="PF00534">
    <property type="entry name" value="Glycos_transf_1"/>
    <property type="match status" value="1"/>
</dbReference>
<organism evidence="3">
    <name type="scientific">Rickettsia oklahomensis</name>
    <dbReference type="NCBI Taxonomy" id="3141789"/>
    <lineage>
        <taxon>Bacteria</taxon>
        <taxon>Pseudomonadati</taxon>
        <taxon>Pseudomonadota</taxon>
        <taxon>Alphaproteobacteria</taxon>
        <taxon>Rickettsiales</taxon>
        <taxon>Rickettsiaceae</taxon>
        <taxon>Rickettsieae</taxon>
        <taxon>Rickettsia</taxon>
        <taxon>belli group</taxon>
    </lineage>
</organism>
<protein>
    <submittedName>
        <fullName evidence="3">Glycosyltransferase family 4 protein</fullName>
    </submittedName>
</protein>
<dbReference type="GO" id="GO:0016757">
    <property type="term" value="F:glycosyltransferase activity"/>
    <property type="evidence" value="ECO:0007669"/>
    <property type="project" value="InterPro"/>
</dbReference>
<dbReference type="SUPFAM" id="SSF53756">
    <property type="entry name" value="UDP-Glycosyltransferase/glycogen phosphorylase"/>
    <property type="match status" value="1"/>
</dbReference>
<evidence type="ECO:0000313" key="3">
    <source>
        <dbReference type="EMBL" id="XBG66027.1"/>
    </source>
</evidence>
<dbReference type="InterPro" id="IPR001296">
    <property type="entry name" value="Glyco_trans_1"/>
</dbReference>
<dbReference type="PANTHER" id="PTHR46401">
    <property type="entry name" value="GLYCOSYLTRANSFERASE WBBK-RELATED"/>
    <property type="match status" value="1"/>
</dbReference>
<evidence type="ECO:0000259" key="2">
    <source>
        <dbReference type="Pfam" id="PF00534"/>
    </source>
</evidence>
<dbReference type="KEGG" id="rof:AAGW17_03425"/>
<name>A0AAU7BY15_9RICK</name>
<dbReference type="CDD" id="cd03825">
    <property type="entry name" value="GT4_WcaC-like"/>
    <property type="match status" value="1"/>
</dbReference>
<feature type="domain" description="Glycosyl transferase family 1" evidence="2">
    <location>
        <begin position="222"/>
        <end position="382"/>
    </location>
</feature>
<dbReference type="RefSeq" id="WP_347938657.1">
    <property type="nucleotide sequence ID" value="NZ_CP157197.1"/>
</dbReference>
<dbReference type="EMBL" id="CP157197">
    <property type="protein sequence ID" value="XBG66027.1"/>
    <property type="molecule type" value="Genomic_DNA"/>
</dbReference>
<dbReference type="GO" id="GO:0009103">
    <property type="term" value="P:lipopolysaccharide biosynthetic process"/>
    <property type="evidence" value="ECO:0007669"/>
    <property type="project" value="TreeGrafter"/>
</dbReference>
<sequence length="407" mass="46697">MKILQINGYESPGRRFHGLSITPILKKYGVESKHLVWAKDTNDPEVLTFEGIVTRKVNLILQLIEEQASLQSILYRNVPKIIKMPAFQEADLIHLHIIHSGYFSIRDLSMITDLKPTLWTLHDPWAMTGRCVYPMGCLGWKKDCGVCLDLNTPFAMKKDNSRFLFNYKRMAYEKANFNIIVASKWMYNMVNVSPLFNSKEIKVHYLPFGIDLEFFSSDFTANARRRFNISEDKIVICFRSEDTHFKGYQYIMEALEKLETTKPICLLTVGRHNILERFRGKFEIIELGWTNDDVLLRDALAACDIFLMPSVAEAFGVMAIEAMACSKPVIVFDGDNSLPEVTFAPEVGISVPMRDSNALSYAVKQLIDNPQECLERGNKGRKIAELHYSQDMHIKNLVSIYKETLNK</sequence>
<reference evidence="3" key="1">
    <citation type="submission" date="2024-05" db="EMBL/GenBank/DDBJ databases">
        <title>Characterization of a novel Rickettsia species. (Rickettsia oklahomia sp. nov.) from Amblyomma americanum ticks.</title>
        <authorList>
            <person name="Korla P.K."/>
            <person name="Karounos M."/>
            <person name="Wilson J.M."/>
            <person name="Little S.E."/>
            <person name="Qurollo B.A."/>
        </authorList>
    </citation>
    <scope>NUCLEOTIDE SEQUENCE</scope>
    <source>
        <strain evidence="3">Oklahoma-10</strain>
    </source>
</reference>